<feature type="region of interest" description="Disordered" evidence="1">
    <location>
        <begin position="65"/>
        <end position="99"/>
    </location>
</feature>
<evidence type="ECO:0000313" key="3">
    <source>
        <dbReference type="Proteomes" id="UP001431634"/>
    </source>
</evidence>
<gene>
    <name evidence="2" type="ORF">QJV27_00540</name>
</gene>
<keyword evidence="3" id="KW-1185">Reference proteome</keyword>
<dbReference type="Proteomes" id="UP001431634">
    <property type="component" value="Unassembled WGS sequence"/>
</dbReference>
<dbReference type="Gene3D" id="1.25.40.10">
    <property type="entry name" value="Tetratricopeptide repeat domain"/>
    <property type="match status" value="1"/>
</dbReference>
<name>A0ABT6PZE3_9PROT</name>
<comment type="caution">
    <text evidence="2">The sequence shown here is derived from an EMBL/GenBank/DDBJ whole genome shotgun (WGS) entry which is preliminary data.</text>
</comment>
<accession>A0ABT6PZE3</accession>
<dbReference type="SUPFAM" id="SSF48452">
    <property type="entry name" value="TPR-like"/>
    <property type="match status" value="1"/>
</dbReference>
<evidence type="ECO:0008006" key="4">
    <source>
        <dbReference type="Google" id="ProtNLM"/>
    </source>
</evidence>
<feature type="region of interest" description="Disordered" evidence="1">
    <location>
        <begin position="146"/>
        <end position="183"/>
    </location>
</feature>
<evidence type="ECO:0000313" key="2">
    <source>
        <dbReference type="EMBL" id="MDI2089876.1"/>
    </source>
</evidence>
<organism evidence="2 3">
    <name type="scientific">Commensalibacter oyaizuii</name>
    <dbReference type="NCBI Taxonomy" id="3043873"/>
    <lineage>
        <taxon>Bacteria</taxon>
        <taxon>Pseudomonadati</taxon>
        <taxon>Pseudomonadota</taxon>
        <taxon>Alphaproteobacteria</taxon>
        <taxon>Acetobacterales</taxon>
        <taxon>Acetobacteraceae</taxon>
    </lineage>
</organism>
<protein>
    <recommendedName>
        <fullName evidence="4">Cell division coordinator CpoB</fullName>
    </recommendedName>
</protein>
<dbReference type="EMBL" id="JASBAO010000001">
    <property type="protein sequence ID" value="MDI2089876.1"/>
    <property type="molecule type" value="Genomic_DNA"/>
</dbReference>
<sequence length="298" mass="31670">MLLRKTQQKKSEFSWSKKILGGALLGVVLGGMVCSVSAQELTSRDAIALQNQIAALKSQISQLQQAQSLGGGDSDRSRRRSKSSDQGSMSNDNSGLLPDLLNRVNNLEDQQRTMRGQLDDLTNQFQTKINLLNKKIDDMNFAAGHGGDSGSASTSTGKDTAEVAAPEAKPKTSSVPSLKEGQQALESGNYTEAESIARGVLDSPQGGKSVPAHFLLAQSLAGQKRYKDASLGYFDIYRKFPSSTRAPEALLGVSISLMKNGDNKAACQALGLLNNKYPSASARIKKAAASMNAKAKCS</sequence>
<dbReference type="RefSeq" id="WP_281447044.1">
    <property type="nucleotide sequence ID" value="NZ_JASBAO010000001.1"/>
</dbReference>
<proteinExistence type="predicted"/>
<dbReference type="InterPro" id="IPR011990">
    <property type="entry name" value="TPR-like_helical_dom_sf"/>
</dbReference>
<evidence type="ECO:0000256" key="1">
    <source>
        <dbReference type="SAM" id="MobiDB-lite"/>
    </source>
</evidence>
<reference evidence="2" key="1">
    <citation type="submission" date="2023-05" db="EMBL/GenBank/DDBJ databases">
        <title>Whole genome sequence of Commensalibacter sp.</title>
        <authorList>
            <person name="Charoenyingcharoen P."/>
            <person name="Yukphan P."/>
        </authorList>
    </citation>
    <scope>NUCLEOTIDE SEQUENCE</scope>
    <source>
        <strain evidence="2">TBRC 16381</strain>
    </source>
</reference>